<keyword evidence="1" id="KW-0413">Isomerase</keyword>
<name>A0A0K1PZG6_9BACT</name>
<organism evidence="3 4">
    <name type="scientific">Labilithrix luteola</name>
    <dbReference type="NCBI Taxonomy" id="1391654"/>
    <lineage>
        <taxon>Bacteria</taxon>
        <taxon>Pseudomonadati</taxon>
        <taxon>Myxococcota</taxon>
        <taxon>Polyangia</taxon>
        <taxon>Polyangiales</taxon>
        <taxon>Labilitrichaceae</taxon>
        <taxon>Labilithrix</taxon>
    </lineage>
</organism>
<protein>
    <submittedName>
        <fullName evidence="3">tRNA pseudouridine synthase C</fullName>
    </submittedName>
</protein>
<evidence type="ECO:0000256" key="1">
    <source>
        <dbReference type="ARBA" id="ARBA00023235"/>
    </source>
</evidence>
<evidence type="ECO:0000313" key="3">
    <source>
        <dbReference type="EMBL" id="AKU98887.1"/>
    </source>
</evidence>
<dbReference type="GO" id="GO:0003723">
    <property type="term" value="F:RNA binding"/>
    <property type="evidence" value="ECO:0007669"/>
    <property type="project" value="InterPro"/>
</dbReference>
<dbReference type="GO" id="GO:0009982">
    <property type="term" value="F:pseudouridine synthase activity"/>
    <property type="evidence" value="ECO:0007669"/>
    <property type="project" value="InterPro"/>
</dbReference>
<dbReference type="PANTHER" id="PTHR21600">
    <property type="entry name" value="MITOCHONDRIAL RNA PSEUDOURIDINE SYNTHASE"/>
    <property type="match status" value="1"/>
</dbReference>
<dbReference type="Gene3D" id="3.30.2350.10">
    <property type="entry name" value="Pseudouridine synthase"/>
    <property type="match status" value="1"/>
</dbReference>
<keyword evidence="4" id="KW-1185">Reference proteome</keyword>
<dbReference type="SUPFAM" id="SSF55120">
    <property type="entry name" value="Pseudouridine synthase"/>
    <property type="match status" value="1"/>
</dbReference>
<dbReference type="EMBL" id="CP012333">
    <property type="protein sequence ID" value="AKU98887.1"/>
    <property type="molecule type" value="Genomic_DNA"/>
</dbReference>
<sequence length="230" mass="25455">MTDVPSALPPIELLHVDEHVVVANKPSGLLVHRGWDDDDDVAMFRVRDMLGGQHVHPLHRLDRGTSGALAFARTKEAASTMARAFEDGAVGKRYLALVRGMAPERGVIDYAIQKAEDGPRVPAVTDFELVAHSSVDRCSLVCAMPRTGRLHQIRRHLRHINHPLVGDVKHGSGAINRHYRAQYNLHRLALHAFELAFDHPMTKERVVVRAPMPDDLGLALDALGLPREVS</sequence>
<proteinExistence type="predicted"/>
<dbReference type="PANTHER" id="PTHR21600:SF56">
    <property type="entry name" value="TRNA PSEUDOURIDINE SYNTHASE C"/>
    <property type="match status" value="1"/>
</dbReference>
<dbReference type="KEGG" id="llu:AKJ09_05551"/>
<evidence type="ECO:0000259" key="2">
    <source>
        <dbReference type="Pfam" id="PF00849"/>
    </source>
</evidence>
<dbReference type="Pfam" id="PF00849">
    <property type="entry name" value="PseudoU_synth_2"/>
    <property type="match status" value="1"/>
</dbReference>
<dbReference type="InterPro" id="IPR020103">
    <property type="entry name" value="PsdUridine_synth_cat_dom_sf"/>
</dbReference>
<dbReference type="InterPro" id="IPR006145">
    <property type="entry name" value="PsdUridine_synth_RsuA/RluA"/>
</dbReference>
<dbReference type="STRING" id="1391654.AKJ09_05551"/>
<feature type="domain" description="Pseudouridine synthase RsuA/RluA-like" evidence="2">
    <location>
        <begin position="19"/>
        <end position="159"/>
    </location>
</feature>
<gene>
    <name evidence="3" type="ORF">AKJ09_05551</name>
</gene>
<dbReference type="GO" id="GO:0140098">
    <property type="term" value="F:catalytic activity, acting on RNA"/>
    <property type="evidence" value="ECO:0007669"/>
    <property type="project" value="UniProtKB-ARBA"/>
</dbReference>
<dbReference type="OrthoDB" id="128480at2"/>
<dbReference type="InterPro" id="IPR050188">
    <property type="entry name" value="RluA_PseudoU_synthase"/>
</dbReference>
<accession>A0A0K1PZG6</accession>
<dbReference type="RefSeq" id="WP_146649991.1">
    <property type="nucleotide sequence ID" value="NZ_CP012333.1"/>
</dbReference>
<dbReference type="GO" id="GO:0000455">
    <property type="term" value="P:enzyme-directed rRNA pseudouridine synthesis"/>
    <property type="evidence" value="ECO:0007669"/>
    <property type="project" value="TreeGrafter"/>
</dbReference>
<dbReference type="Proteomes" id="UP000064967">
    <property type="component" value="Chromosome"/>
</dbReference>
<evidence type="ECO:0000313" key="4">
    <source>
        <dbReference type="Proteomes" id="UP000064967"/>
    </source>
</evidence>
<dbReference type="AlphaFoldDB" id="A0A0K1PZG6"/>
<dbReference type="PATRIC" id="fig|1391654.3.peg.5629"/>
<reference evidence="3 4" key="1">
    <citation type="submission" date="2015-08" db="EMBL/GenBank/DDBJ databases">
        <authorList>
            <person name="Babu N.S."/>
            <person name="Beckwith C.J."/>
            <person name="Beseler K.G."/>
            <person name="Brison A."/>
            <person name="Carone J.V."/>
            <person name="Caskin T.P."/>
            <person name="Diamond M."/>
            <person name="Durham M.E."/>
            <person name="Foxe J.M."/>
            <person name="Go M."/>
            <person name="Henderson B.A."/>
            <person name="Jones I.B."/>
            <person name="McGettigan J.A."/>
            <person name="Micheletti S.J."/>
            <person name="Nasrallah M.E."/>
            <person name="Ortiz D."/>
            <person name="Piller C.R."/>
            <person name="Privatt S.R."/>
            <person name="Schneider S.L."/>
            <person name="Sharp S."/>
            <person name="Smith T.C."/>
            <person name="Stanton J.D."/>
            <person name="Ullery H.E."/>
            <person name="Wilson R.J."/>
            <person name="Serrano M.G."/>
            <person name="Buck G."/>
            <person name="Lee V."/>
            <person name="Wang Y."/>
            <person name="Carvalho R."/>
            <person name="Voegtly L."/>
            <person name="Shi R."/>
            <person name="Duckworth R."/>
            <person name="Johnson A."/>
            <person name="Loviza R."/>
            <person name="Walstead R."/>
            <person name="Shah Z."/>
            <person name="Kiflezghi M."/>
            <person name="Wade K."/>
            <person name="Ball S.L."/>
            <person name="Bradley K.W."/>
            <person name="Asai D.J."/>
            <person name="Bowman C.A."/>
            <person name="Russell D.A."/>
            <person name="Pope W.H."/>
            <person name="Jacobs-Sera D."/>
            <person name="Hendrix R.W."/>
            <person name="Hatfull G.F."/>
        </authorList>
    </citation>
    <scope>NUCLEOTIDE SEQUENCE [LARGE SCALE GENOMIC DNA]</scope>
    <source>
        <strain evidence="3 4">DSM 27648</strain>
    </source>
</reference>